<keyword evidence="3" id="KW-1185">Reference proteome</keyword>
<sequence>MITRAYHATLFALYQLCIAVGIVLMPLALATRRVGVSLPIHKLLATVGEALENASQPASTQ</sequence>
<protein>
    <submittedName>
        <fullName evidence="2">Uncharacterized protein</fullName>
    </submittedName>
</protein>
<keyword evidence="1" id="KW-0472">Membrane</keyword>
<evidence type="ECO:0000256" key="1">
    <source>
        <dbReference type="SAM" id="Phobius"/>
    </source>
</evidence>
<dbReference type="EMBL" id="JAOPJZ010000005">
    <property type="protein sequence ID" value="MCU4752020.1"/>
    <property type="molecule type" value="Genomic_DNA"/>
</dbReference>
<evidence type="ECO:0000313" key="2">
    <source>
        <dbReference type="EMBL" id="MCU4752020.1"/>
    </source>
</evidence>
<keyword evidence="1" id="KW-0812">Transmembrane</keyword>
<name>A0AAP3E6I9_9EURY</name>
<organism evidence="2 3">
    <name type="scientific">Natronosalvus hydrolyticus</name>
    <dbReference type="NCBI Taxonomy" id="2979988"/>
    <lineage>
        <taxon>Archaea</taxon>
        <taxon>Methanobacteriati</taxon>
        <taxon>Methanobacteriota</taxon>
        <taxon>Stenosarchaea group</taxon>
        <taxon>Halobacteria</taxon>
        <taxon>Halobacteriales</taxon>
        <taxon>Natrialbaceae</taxon>
        <taxon>Natronosalvus</taxon>
    </lineage>
</organism>
<dbReference type="RefSeq" id="WP_342808368.1">
    <property type="nucleotide sequence ID" value="NZ_JAOPJZ010000005.1"/>
</dbReference>
<accession>A0AAP3E6I9</accession>
<reference evidence="2 3" key="1">
    <citation type="submission" date="2022-09" db="EMBL/GenBank/DDBJ databases">
        <title>Enrichment on poylsaccharides allowed isolation of novel metabolic and taxonomic groups of Haloarchaea.</title>
        <authorList>
            <person name="Sorokin D.Y."/>
            <person name="Elcheninov A.G."/>
            <person name="Khizhniak T.V."/>
            <person name="Kolganova T.V."/>
            <person name="Kublanov I.V."/>
        </authorList>
    </citation>
    <scope>NUCLEOTIDE SEQUENCE [LARGE SCALE GENOMIC DNA]</scope>
    <source>
        <strain evidence="2 3">AArc-curdl1</strain>
    </source>
</reference>
<proteinExistence type="predicted"/>
<feature type="transmembrane region" description="Helical" evidence="1">
    <location>
        <begin position="12"/>
        <end position="30"/>
    </location>
</feature>
<gene>
    <name evidence="2" type="ORF">OB919_08490</name>
</gene>
<comment type="caution">
    <text evidence="2">The sequence shown here is derived from an EMBL/GenBank/DDBJ whole genome shotgun (WGS) entry which is preliminary data.</text>
</comment>
<evidence type="ECO:0000313" key="3">
    <source>
        <dbReference type="Proteomes" id="UP001321047"/>
    </source>
</evidence>
<dbReference type="Proteomes" id="UP001321047">
    <property type="component" value="Unassembled WGS sequence"/>
</dbReference>
<keyword evidence="1" id="KW-1133">Transmembrane helix</keyword>
<dbReference type="AlphaFoldDB" id="A0AAP3E6I9"/>